<evidence type="ECO:0000256" key="13">
    <source>
        <dbReference type="ARBA" id="ARBA00022989"/>
    </source>
</evidence>
<reference evidence="19 20" key="1">
    <citation type="submission" date="2015-09" db="EMBL/GenBank/DDBJ databases">
        <title>Genome sequence of Acetobacterium wieringae DSM 1911.</title>
        <authorList>
            <person name="Poehlein A."/>
            <person name="Bengelsdorf F.R."/>
            <person name="Schiel-Bengelsdorf B."/>
            <person name="Duerre P."/>
            <person name="Daniel R."/>
        </authorList>
    </citation>
    <scope>NUCLEOTIDE SEQUENCE [LARGE SCALE GENOMIC DNA]</scope>
    <source>
        <strain evidence="19 20">DSM 1911</strain>
    </source>
</reference>
<evidence type="ECO:0000256" key="2">
    <source>
        <dbReference type="ARBA" id="ARBA00006024"/>
    </source>
</evidence>
<comment type="similarity">
    <text evidence="2 17">Belongs to the cation transport ATPase (P-type) (TC 3.A.3) family. Type IB subfamily.</text>
</comment>
<dbReference type="SFLD" id="SFLDS00003">
    <property type="entry name" value="Haloacid_Dehalogenase"/>
    <property type="match status" value="1"/>
</dbReference>
<evidence type="ECO:0000256" key="14">
    <source>
        <dbReference type="ARBA" id="ARBA00023136"/>
    </source>
</evidence>
<dbReference type="SFLD" id="SFLDG00002">
    <property type="entry name" value="C1.7:_P-type_atpase_like"/>
    <property type="match status" value="1"/>
</dbReference>
<dbReference type="SUPFAM" id="SSF81665">
    <property type="entry name" value="Calcium ATPase, transmembrane domain M"/>
    <property type="match status" value="1"/>
</dbReference>
<dbReference type="Gene3D" id="3.40.50.1000">
    <property type="entry name" value="HAD superfamily/HAD-like"/>
    <property type="match status" value="1"/>
</dbReference>
<evidence type="ECO:0000256" key="17">
    <source>
        <dbReference type="RuleBase" id="RU362081"/>
    </source>
</evidence>
<keyword evidence="3 17" id="KW-1003">Cell membrane</keyword>
<dbReference type="AlphaFoldDB" id="A0A1F2PG89"/>
<dbReference type="InterPro" id="IPR023298">
    <property type="entry name" value="ATPase_P-typ_TM_dom_sf"/>
</dbReference>
<dbReference type="Proteomes" id="UP000176244">
    <property type="component" value="Unassembled WGS sequence"/>
</dbReference>
<comment type="caution">
    <text evidence="19">The sequence shown here is derived from an EMBL/GenBank/DDBJ whole genome shotgun (WGS) entry which is preliminary data.</text>
</comment>
<dbReference type="InterPro" id="IPR044492">
    <property type="entry name" value="P_typ_ATPase_HD_dom"/>
</dbReference>
<dbReference type="InterPro" id="IPR023214">
    <property type="entry name" value="HAD_sf"/>
</dbReference>
<dbReference type="GO" id="GO:0005524">
    <property type="term" value="F:ATP binding"/>
    <property type="evidence" value="ECO:0007669"/>
    <property type="project" value="UniProtKB-UniRule"/>
</dbReference>
<keyword evidence="8 17" id="KW-0547">Nucleotide-binding</keyword>
<evidence type="ECO:0000256" key="11">
    <source>
        <dbReference type="ARBA" id="ARBA00022842"/>
    </source>
</evidence>
<dbReference type="GO" id="GO:0016463">
    <property type="term" value="F:P-type zinc transporter activity"/>
    <property type="evidence" value="ECO:0007669"/>
    <property type="project" value="UniProtKB-EC"/>
</dbReference>
<dbReference type="PRINTS" id="PR00119">
    <property type="entry name" value="CATATPASE"/>
</dbReference>
<evidence type="ECO:0000256" key="12">
    <source>
        <dbReference type="ARBA" id="ARBA00022967"/>
    </source>
</evidence>
<evidence type="ECO:0000259" key="18">
    <source>
        <dbReference type="PROSITE" id="PS50846"/>
    </source>
</evidence>
<evidence type="ECO:0000256" key="15">
    <source>
        <dbReference type="ARBA" id="ARBA00047308"/>
    </source>
</evidence>
<dbReference type="Gene3D" id="3.30.70.100">
    <property type="match status" value="2"/>
</dbReference>
<dbReference type="Pfam" id="PF00702">
    <property type="entry name" value="Hydrolase"/>
    <property type="match status" value="1"/>
</dbReference>
<keyword evidence="13 17" id="KW-1133">Transmembrane helix</keyword>
<dbReference type="InterPro" id="IPR023299">
    <property type="entry name" value="ATPase_P-typ_cyto_dom_N"/>
</dbReference>
<evidence type="ECO:0000256" key="10">
    <source>
        <dbReference type="ARBA" id="ARBA00022840"/>
    </source>
</evidence>
<dbReference type="GO" id="GO:0005886">
    <property type="term" value="C:plasma membrane"/>
    <property type="evidence" value="ECO:0007669"/>
    <property type="project" value="UniProtKB-SubCell"/>
</dbReference>
<evidence type="ECO:0000256" key="7">
    <source>
        <dbReference type="ARBA" id="ARBA00022723"/>
    </source>
</evidence>
<dbReference type="GO" id="GO:0008551">
    <property type="term" value="F:P-type cadmium transporter activity"/>
    <property type="evidence" value="ECO:0007669"/>
    <property type="project" value="UniProtKB-EC"/>
</dbReference>
<evidence type="ECO:0000256" key="16">
    <source>
        <dbReference type="ARBA" id="ARBA00049338"/>
    </source>
</evidence>
<evidence type="ECO:0000256" key="5">
    <source>
        <dbReference type="ARBA" id="ARBA00022553"/>
    </source>
</evidence>
<evidence type="ECO:0000256" key="3">
    <source>
        <dbReference type="ARBA" id="ARBA00022475"/>
    </source>
</evidence>
<dbReference type="Gene3D" id="3.40.1110.10">
    <property type="entry name" value="Calcium-transporting ATPase, cytoplasmic domain N"/>
    <property type="match status" value="1"/>
</dbReference>
<dbReference type="NCBIfam" id="TIGR01494">
    <property type="entry name" value="ATPase_P-type"/>
    <property type="match status" value="1"/>
</dbReference>
<dbReference type="InterPro" id="IPR036412">
    <property type="entry name" value="HAD-like_sf"/>
</dbReference>
<keyword evidence="6 17" id="KW-0812">Transmembrane</keyword>
<keyword evidence="5" id="KW-0597">Phosphoprotein</keyword>
<feature type="transmembrane region" description="Helical" evidence="17">
    <location>
        <begin position="735"/>
        <end position="754"/>
    </location>
</feature>
<comment type="subcellular location">
    <subcellularLocation>
        <location evidence="1">Cell membrane</location>
        <topology evidence="1">Multi-pass membrane protein</topology>
    </subcellularLocation>
</comment>
<keyword evidence="14 17" id="KW-0472">Membrane</keyword>
<dbReference type="InterPro" id="IPR059000">
    <property type="entry name" value="ATPase_P-type_domA"/>
</dbReference>
<evidence type="ECO:0000256" key="6">
    <source>
        <dbReference type="ARBA" id="ARBA00022692"/>
    </source>
</evidence>
<dbReference type="InterPro" id="IPR018303">
    <property type="entry name" value="ATPase_P-typ_P_site"/>
</dbReference>
<evidence type="ECO:0000256" key="4">
    <source>
        <dbReference type="ARBA" id="ARBA00022539"/>
    </source>
</evidence>
<evidence type="ECO:0000256" key="9">
    <source>
        <dbReference type="ARBA" id="ARBA00022833"/>
    </source>
</evidence>
<dbReference type="EMBL" id="LKEU01000031">
    <property type="protein sequence ID" value="OFV70343.1"/>
    <property type="molecule type" value="Genomic_DNA"/>
</dbReference>
<evidence type="ECO:0000313" key="19">
    <source>
        <dbReference type="EMBL" id="OFV70343.1"/>
    </source>
</evidence>
<keyword evidence="7 17" id="KW-0479">Metal-binding</keyword>
<dbReference type="NCBIfam" id="TIGR01525">
    <property type="entry name" value="ATPase-IB_hvy"/>
    <property type="match status" value="1"/>
</dbReference>
<feature type="transmembrane region" description="Helical" evidence="17">
    <location>
        <begin position="174"/>
        <end position="192"/>
    </location>
</feature>
<feature type="transmembrane region" description="Helical" evidence="17">
    <location>
        <begin position="198"/>
        <end position="217"/>
    </location>
</feature>
<evidence type="ECO:0000256" key="1">
    <source>
        <dbReference type="ARBA" id="ARBA00004651"/>
    </source>
</evidence>
<proteinExistence type="inferred from homology"/>
<dbReference type="InterPro" id="IPR008250">
    <property type="entry name" value="ATPase_P-typ_transduc_dom_A_sf"/>
</dbReference>
<dbReference type="SUPFAM" id="SSF55008">
    <property type="entry name" value="HMA, heavy metal-associated domain"/>
    <property type="match status" value="2"/>
</dbReference>
<dbReference type="PRINTS" id="PR00941">
    <property type="entry name" value="CDATPASE"/>
</dbReference>
<evidence type="ECO:0000256" key="8">
    <source>
        <dbReference type="ARBA" id="ARBA00022741"/>
    </source>
</evidence>
<dbReference type="Gene3D" id="2.70.150.10">
    <property type="entry name" value="Calcium-transporting ATPase, cytoplasmic transduction domain A"/>
    <property type="match status" value="1"/>
</dbReference>
<organism evidence="19 20">
    <name type="scientific">Acetobacterium wieringae</name>
    <dbReference type="NCBI Taxonomy" id="52694"/>
    <lineage>
        <taxon>Bacteria</taxon>
        <taxon>Bacillati</taxon>
        <taxon>Bacillota</taxon>
        <taxon>Clostridia</taxon>
        <taxon>Eubacteriales</taxon>
        <taxon>Eubacteriaceae</taxon>
        <taxon>Acetobacterium</taxon>
    </lineage>
</organism>
<dbReference type="STRING" id="52694.ACWI_21240"/>
<dbReference type="PROSITE" id="PS00154">
    <property type="entry name" value="ATPASE_E1_E2"/>
    <property type="match status" value="1"/>
</dbReference>
<dbReference type="EC" id="3.6.3.5" evidence="19"/>
<dbReference type="SFLD" id="SFLDF00027">
    <property type="entry name" value="p-type_atpase"/>
    <property type="match status" value="1"/>
</dbReference>
<comment type="catalytic activity">
    <reaction evidence="16">
        <text>Cd(2+)(in) + ATP + H2O = Cd(2+)(out) + ADP + phosphate + H(+)</text>
        <dbReference type="Rhea" id="RHEA:12132"/>
        <dbReference type="ChEBI" id="CHEBI:15377"/>
        <dbReference type="ChEBI" id="CHEBI:15378"/>
        <dbReference type="ChEBI" id="CHEBI:30616"/>
        <dbReference type="ChEBI" id="CHEBI:43474"/>
        <dbReference type="ChEBI" id="CHEBI:48775"/>
        <dbReference type="ChEBI" id="CHEBI:456216"/>
        <dbReference type="EC" id="7.2.2.21"/>
    </reaction>
</comment>
<dbReference type="SUPFAM" id="SSF56784">
    <property type="entry name" value="HAD-like"/>
    <property type="match status" value="1"/>
</dbReference>
<dbReference type="FunFam" id="2.70.150.10:FF:000002">
    <property type="entry name" value="Copper-transporting ATPase 1, putative"/>
    <property type="match status" value="1"/>
</dbReference>
<dbReference type="CDD" id="cd07548">
    <property type="entry name" value="P-type_ATPase-Cd_Zn_Co_like"/>
    <property type="match status" value="1"/>
</dbReference>
<dbReference type="EC" id="3.6.3.3" evidence="19"/>
<keyword evidence="12" id="KW-1278">Translocase</keyword>
<comment type="catalytic activity">
    <reaction evidence="15">
        <text>Zn(2+)(in) + ATP + H2O = Zn(2+)(out) + ADP + phosphate + H(+)</text>
        <dbReference type="Rhea" id="RHEA:20621"/>
        <dbReference type="ChEBI" id="CHEBI:15377"/>
        <dbReference type="ChEBI" id="CHEBI:15378"/>
        <dbReference type="ChEBI" id="CHEBI:29105"/>
        <dbReference type="ChEBI" id="CHEBI:30616"/>
        <dbReference type="ChEBI" id="CHEBI:43474"/>
        <dbReference type="ChEBI" id="CHEBI:456216"/>
        <dbReference type="EC" id="7.2.2.12"/>
    </reaction>
</comment>
<dbReference type="InterPro" id="IPR001757">
    <property type="entry name" value="P_typ_ATPase"/>
</dbReference>
<protein>
    <submittedName>
        <fullName evidence="19">Cadmium, zinc and cobalt-transporting ATPase</fullName>
        <ecNumber evidence="19">3.6.3.3</ecNumber>
        <ecNumber evidence="19">3.6.3.5</ecNumber>
    </submittedName>
</protein>
<gene>
    <name evidence="19" type="primary">cadA</name>
    <name evidence="19" type="ORF">ACWI_21240</name>
</gene>
<dbReference type="InterPro" id="IPR036163">
    <property type="entry name" value="HMA_dom_sf"/>
</dbReference>
<dbReference type="PANTHER" id="PTHR48085:SF5">
    <property type="entry name" value="CADMIUM_ZINC-TRANSPORTING ATPASE HMA4-RELATED"/>
    <property type="match status" value="1"/>
</dbReference>
<dbReference type="Pfam" id="PF00403">
    <property type="entry name" value="HMA"/>
    <property type="match status" value="2"/>
</dbReference>
<dbReference type="CDD" id="cd00371">
    <property type="entry name" value="HMA"/>
    <property type="match status" value="2"/>
</dbReference>
<dbReference type="SUPFAM" id="SSF81653">
    <property type="entry name" value="Calcium ATPase, transduction domain A"/>
    <property type="match status" value="1"/>
</dbReference>
<dbReference type="GO" id="GO:0046872">
    <property type="term" value="F:metal ion binding"/>
    <property type="evidence" value="ECO:0007669"/>
    <property type="project" value="UniProtKB-KW"/>
</dbReference>
<feature type="transmembrane region" description="Helical" evidence="17">
    <location>
        <begin position="430"/>
        <end position="451"/>
    </location>
</feature>
<dbReference type="FunFam" id="3.40.1110.10:FF:000066">
    <property type="entry name" value="Cadmium-translocating P-type ATPase"/>
    <property type="match status" value="1"/>
</dbReference>
<name>A0A1F2PG89_9FIRM</name>
<keyword evidence="10 17" id="KW-0067">ATP-binding</keyword>
<sequence length="783" mass="85008">MEESKIELVLDGLDCAVCAAKINDKANNIEGVKESTLNFVSKIMTIELDNADMKESVIKHVTEIVYKIEPDVTVSEKLHDKYIKKTLVLEGLDCANCALKIEGKIKELDSIKNANVDFTTGKLNIETRNRDLETAIKDIKLIVKKIEPDVMVNEEAKKATEEHVEIGDENRKELVKLAIGGVLFAIALIFTFQTPVEFILYFVAYLIVGGEVVLRAAKDIKNGQLFDESFLMSIATIGAFAIGQYPEGVAVMLFYQVGEFFQDLAVNRSRRSIAELMDIRPDYANLKDGDDIKIVSPEDVLIGEYIIVKPGEKVPLDGVVVEGKSMMDTSALTGESVPREVEVGNEVYGGFINKNGLLTIEVKKEFGDSTVSRILELVENASSRKAPTEQFITKFARVYTPIVVVAALALAIIPPLVIQGATFSDWIYRSLVFLVISCPCALVISIPLGFFGGIGGASKNGILIKGGNYLEALNNVDTVIFDKTGTLTKGVFKVTEIKAVQGITNDELLMYAAYAENYSNHPIAQSIMKAYGKEIDKGVIEAHEELPGLGLKVNIKGKEIFAGNAKLMADKEIAILENDEPGTIVYIAIDRSYAGSIVISDEIKKDSKKLVGDLKALGIKKTVMLTGDNKIIGDKVGKQLGLDLVYSDLLPDQKVEKLELLYNQKSTKGCVVFVGDGINDAPVLARADVGVAMGGLGSDAAIEAADVVLMTDEPSKLISAINISKKTRRIVLQNITLAFVVKVIVLILGAGGLATMWEAVFADVGVALLAVLNAMRVMNTKNL</sequence>
<keyword evidence="4" id="KW-0104">Cadmium</keyword>
<feature type="domain" description="HMA" evidence="18">
    <location>
        <begin position="4"/>
        <end position="69"/>
    </location>
</feature>
<feature type="domain" description="HMA" evidence="18">
    <location>
        <begin position="83"/>
        <end position="151"/>
    </location>
</feature>
<feature type="transmembrane region" description="Helical" evidence="17">
    <location>
        <begin position="760"/>
        <end position="778"/>
    </location>
</feature>
<dbReference type="InterPro" id="IPR017969">
    <property type="entry name" value="Heavy-metal-associated_CS"/>
</dbReference>
<dbReference type="OrthoDB" id="9813266at2"/>
<dbReference type="NCBIfam" id="TIGR01512">
    <property type="entry name" value="ATPase-IB2_Cd"/>
    <property type="match status" value="1"/>
</dbReference>
<feature type="transmembrane region" description="Helical" evidence="17">
    <location>
        <begin position="398"/>
        <end position="418"/>
    </location>
</feature>
<dbReference type="PROSITE" id="PS50846">
    <property type="entry name" value="HMA_2"/>
    <property type="match status" value="2"/>
</dbReference>
<dbReference type="RefSeq" id="WP_084504829.1">
    <property type="nucleotide sequence ID" value="NZ_JAIPPU010000010.1"/>
</dbReference>
<keyword evidence="9" id="KW-0862">Zinc</keyword>
<accession>A0A1F2PG89</accession>
<dbReference type="InterPro" id="IPR006121">
    <property type="entry name" value="HMA_dom"/>
</dbReference>
<dbReference type="Pfam" id="PF00122">
    <property type="entry name" value="E1-E2_ATPase"/>
    <property type="match status" value="1"/>
</dbReference>
<keyword evidence="11" id="KW-0460">Magnesium</keyword>
<evidence type="ECO:0000313" key="20">
    <source>
        <dbReference type="Proteomes" id="UP000176244"/>
    </source>
</evidence>
<dbReference type="InterPro" id="IPR027256">
    <property type="entry name" value="P-typ_ATPase_IB"/>
</dbReference>
<keyword evidence="19" id="KW-0378">Hydrolase</keyword>
<dbReference type="PROSITE" id="PS01047">
    <property type="entry name" value="HMA_1"/>
    <property type="match status" value="1"/>
</dbReference>
<dbReference type="PANTHER" id="PTHR48085">
    <property type="entry name" value="CADMIUM/ZINC-TRANSPORTING ATPASE HMA2-RELATED"/>
    <property type="match status" value="1"/>
</dbReference>
<dbReference type="GO" id="GO:0016887">
    <property type="term" value="F:ATP hydrolysis activity"/>
    <property type="evidence" value="ECO:0007669"/>
    <property type="project" value="InterPro"/>
</dbReference>
<dbReference type="InterPro" id="IPR051014">
    <property type="entry name" value="Cation_Transport_ATPase_IB"/>
</dbReference>